<organism evidence="5">
    <name type="scientific">marine sediment metagenome</name>
    <dbReference type="NCBI Taxonomy" id="412755"/>
    <lineage>
        <taxon>unclassified sequences</taxon>
        <taxon>metagenomes</taxon>
        <taxon>ecological metagenomes</taxon>
    </lineage>
</organism>
<sequence>EEALRILDDEFSYDQNKGWEVNIINSNQSEIGGFKEVIFEVKGKGAFSQLKYERGVHRVQRVPLTEASGRIHTSTTTVAVLPEAEEIELNINPDDLKMQFFHSHGAGGQNVNKVTTAVRITHLPSGIVATCQDERSQVRNRMKAMAVLRARLFDLRQRQQSEEIDRQRRTQVGSGQRAEKIRTYNFPQERVTDHRINSTFHNLSQILDGELDEIIEALSAKEQVEQLEAVLS</sequence>
<dbReference type="FunFam" id="3.30.70.1660:FF:000004">
    <property type="entry name" value="Peptide chain release factor 1"/>
    <property type="match status" value="1"/>
</dbReference>
<evidence type="ECO:0000259" key="4">
    <source>
        <dbReference type="PROSITE" id="PS00745"/>
    </source>
</evidence>
<dbReference type="PANTHER" id="PTHR43804:SF7">
    <property type="entry name" value="LD18447P"/>
    <property type="match status" value="1"/>
</dbReference>
<dbReference type="InterPro" id="IPR050057">
    <property type="entry name" value="Prokaryotic/Mito_RF"/>
</dbReference>
<keyword evidence="2" id="KW-0488">Methylation</keyword>
<comment type="similarity">
    <text evidence="1">Belongs to the prokaryotic/mitochondrial release factor family.</text>
</comment>
<dbReference type="Pfam" id="PF00472">
    <property type="entry name" value="RF-1"/>
    <property type="match status" value="1"/>
</dbReference>
<evidence type="ECO:0000256" key="3">
    <source>
        <dbReference type="ARBA" id="ARBA00022917"/>
    </source>
</evidence>
<evidence type="ECO:0000256" key="1">
    <source>
        <dbReference type="ARBA" id="ARBA00010835"/>
    </source>
</evidence>
<dbReference type="InterPro" id="IPR045853">
    <property type="entry name" value="Pep_chain_release_fac_I_sf"/>
</dbReference>
<feature type="domain" description="Prokaryotic-type class I peptide chain release factors" evidence="4">
    <location>
        <begin position="102"/>
        <end position="118"/>
    </location>
</feature>
<dbReference type="Gene3D" id="3.30.160.20">
    <property type="match status" value="1"/>
</dbReference>
<feature type="non-terminal residue" evidence="5">
    <location>
        <position position="1"/>
    </location>
</feature>
<dbReference type="PANTHER" id="PTHR43804">
    <property type="entry name" value="LD18447P"/>
    <property type="match status" value="1"/>
</dbReference>
<dbReference type="AlphaFoldDB" id="X1PLI6"/>
<dbReference type="EMBL" id="BARV01026656">
    <property type="protein sequence ID" value="GAI43391.1"/>
    <property type="molecule type" value="Genomic_DNA"/>
</dbReference>
<dbReference type="PROSITE" id="PS00745">
    <property type="entry name" value="RF_PROK_I"/>
    <property type="match status" value="1"/>
</dbReference>
<comment type="caution">
    <text evidence="5">The sequence shown here is derived from an EMBL/GenBank/DDBJ whole genome shotgun (WGS) entry which is preliminary data.</text>
</comment>
<dbReference type="Pfam" id="PF03462">
    <property type="entry name" value="PCRF"/>
    <property type="match status" value="1"/>
</dbReference>
<dbReference type="GO" id="GO:0003747">
    <property type="term" value="F:translation release factor activity"/>
    <property type="evidence" value="ECO:0007669"/>
    <property type="project" value="InterPro"/>
</dbReference>
<dbReference type="InterPro" id="IPR005139">
    <property type="entry name" value="PCRF"/>
</dbReference>
<evidence type="ECO:0000256" key="2">
    <source>
        <dbReference type="ARBA" id="ARBA00022481"/>
    </source>
</evidence>
<gene>
    <name evidence="5" type="ORF">S06H3_43029</name>
</gene>
<dbReference type="SUPFAM" id="SSF75620">
    <property type="entry name" value="Release factor"/>
    <property type="match status" value="1"/>
</dbReference>
<protein>
    <recommendedName>
        <fullName evidence="4">Prokaryotic-type class I peptide chain release factors domain-containing protein</fullName>
    </recommendedName>
</protein>
<dbReference type="GO" id="GO:0005737">
    <property type="term" value="C:cytoplasm"/>
    <property type="evidence" value="ECO:0007669"/>
    <property type="project" value="UniProtKB-ARBA"/>
</dbReference>
<dbReference type="FunFam" id="3.30.160.20:FF:000004">
    <property type="entry name" value="Peptide chain release factor 1"/>
    <property type="match status" value="1"/>
</dbReference>
<reference evidence="5" key="1">
    <citation type="journal article" date="2014" name="Front. Microbiol.">
        <title>High frequency of phylogenetically diverse reductive dehalogenase-homologous genes in deep subseafloor sedimentary metagenomes.</title>
        <authorList>
            <person name="Kawai M."/>
            <person name="Futagami T."/>
            <person name="Toyoda A."/>
            <person name="Takaki Y."/>
            <person name="Nishi S."/>
            <person name="Hori S."/>
            <person name="Arai W."/>
            <person name="Tsubouchi T."/>
            <person name="Morono Y."/>
            <person name="Uchiyama I."/>
            <person name="Ito T."/>
            <person name="Fujiyama A."/>
            <person name="Inagaki F."/>
            <person name="Takami H."/>
        </authorList>
    </citation>
    <scope>NUCLEOTIDE SEQUENCE</scope>
    <source>
        <strain evidence="5">Expedition CK06-06</strain>
    </source>
</reference>
<accession>X1PLI6</accession>
<dbReference type="Gene3D" id="3.30.70.1660">
    <property type="match status" value="1"/>
</dbReference>
<dbReference type="InterPro" id="IPR000352">
    <property type="entry name" value="Pep_chain_release_fac_I"/>
</dbReference>
<keyword evidence="3" id="KW-0648">Protein biosynthesis</keyword>
<evidence type="ECO:0000313" key="5">
    <source>
        <dbReference type="EMBL" id="GAI43391.1"/>
    </source>
</evidence>
<name>X1PLI6_9ZZZZ</name>
<proteinExistence type="inferred from homology"/>